<accession>A0A5C6DDA7</accession>
<dbReference type="Proteomes" id="UP000315471">
    <property type="component" value="Unassembled WGS sequence"/>
</dbReference>
<evidence type="ECO:0000313" key="1">
    <source>
        <dbReference type="EMBL" id="TWU33671.1"/>
    </source>
</evidence>
<reference evidence="1 2" key="1">
    <citation type="submission" date="2019-02" db="EMBL/GenBank/DDBJ databases">
        <title>Deep-cultivation of Planctomycetes and their phenomic and genomic characterization uncovers novel biology.</title>
        <authorList>
            <person name="Wiegand S."/>
            <person name="Jogler M."/>
            <person name="Boedeker C."/>
            <person name="Pinto D."/>
            <person name="Vollmers J."/>
            <person name="Rivas-Marin E."/>
            <person name="Kohn T."/>
            <person name="Peeters S.H."/>
            <person name="Heuer A."/>
            <person name="Rast P."/>
            <person name="Oberbeckmann S."/>
            <person name="Bunk B."/>
            <person name="Jeske O."/>
            <person name="Meyerdierks A."/>
            <person name="Storesund J.E."/>
            <person name="Kallscheuer N."/>
            <person name="Luecker S."/>
            <person name="Lage O.M."/>
            <person name="Pohl T."/>
            <person name="Merkel B.J."/>
            <person name="Hornburger P."/>
            <person name="Mueller R.-W."/>
            <person name="Bruemmer F."/>
            <person name="Labrenz M."/>
            <person name="Spormann A.M."/>
            <person name="Op Den Camp H."/>
            <person name="Overmann J."/>
            <person name="Amann R."/>
            <person name="Jetten M.S.M."/>
            <person name="Mascher T."/>
            <person name="Medema M.H."/>
            <person name="Devos D.P."/>
            <person name="Kaster A.-K."/>
            <person name="Ovreas L."/>
            <person name="Rohde M."/>
            <person name="Galperin M.Y."/>
            <person name="Jogler C."/>
        </authorList>
    </citation>
    <scope>NUCLEOTIDE SEQUENCE [LARGE SCALE GENOMIC DNA]</scope>
    <source>
        <strain evidence="1 2">Q31b</strain>
    </source>
</reference>
<keyword evidence="2" id="KW-1185">Reference proteome</keyword>
<dbReference type="PANTHER" id="PTHR34322">
    <property type="entry name" value="TRANSPOSASE, Y1_TNP DOMAIN-CONTAINING"/>
    <property type="match status" value="1"/>
</dbReference>
<dbReference type="InterPro" id="IPR036515">
    <property type="entry name" value="Transposase_17_sf"/>
</dbReference>
<dbReference type="AlphaFoldDB" id="A0A5C6DDA7"/>
<dbReference type="EMBL" id="SJPY01000013">
    <property type="protein sequence ID" value="TWU33671.1"/>
    <property type="molecule type" value="Genomic_DNA"/>
</dbReference>
<dbReference type="GO" id="GO:0004803">
    <property type="term" value="F:transposase activity"/>
    <property type="evidence" value="ECO:0007669"/>
    <property type="project" value="InterPro"/>
</dbReference>
<organism evidence="1 2">
    <name type="scientific">Novipirellula aureliae</name>
    <dbReference type="NCBI Taxonomy" id="2527966"/>
    <lineage>
        <taxon>Bacteria</taxon>
        <taxon>Pseudomonadati</taxon>
        <taxon>Planctomycetota</taxon>
        <taxon>Planctomycetia</taxon>
        <taxon>Pirellulales</taxon>
        <taxon>Pirellulaceae</taxon>
        <taxon>Novipirellula</taxon>
    </lineage>
</organism>
<gene>
    <name evidence="1" type="ORF">Q31b_57280</name>
</gene>
<evidence type="ECO:0000313" key="2">
    <source>
        <dbReference type="Proteomes" id="UP000315471"/>
    </source>
</evidence>
<protein>
    <submittedName>
        <fullName evidence="1">Uncharacterized protein</fullName>
    </submittedName>
</protein>
<proteinExistence type="predicted"/>
<dbReference type="GO" id="GO:0003677">
    <property type="term" value="F:DNA binding"/>
    <property type="evidence" value="ECO:0007669"/>
    <property type="project" value="InterPro"/>
</dbReference>
<name>A0A5C6DDA7_9BACT</name>
<dbReference type="Gene3D" id="3.30.70.1290">
    <property type="entry name" value="Transposase IS200-like"/>
    <property type="match status" value="1"/>
</dbReference>
<dbReference type="PANTHER" id="PTHR34322:SF2">
    <property type="entry name" value="TRANSPOSASE IS200-LIKE DOMAIN-CONTAINING PROTEIN"/>
    <property type="match status" value="1"/>
</dbReference>
<sequence length="86" mass="10059">MRRLCQRVAMRTNREEEEIGRFFQDRFRTTRPVDEASLLECAAYVDLNLIRAAMAETLEQSKRPSDKGFLAMQLVDYLNLFVPKST</sequence>
<dbReference type="GO" id="GO:0006313">
    <property type="term" value="P:DNA transposition"/>
    <property type="evidence" value="ECO:0007669"/>
    <property type="project" value="InterPro"/>
</dbReference>
<comment type="caution">
    <text evidence="1">The sequence shown here is derived from an EMBL/GenBank/DDBJ whole genome shotgun (WGS) entry which is preliminary data.</text>
</comment>